<dbReference type="PANTHER" id="PTHR12526">
    <property type="entry name" value="GLYCOSYLTRANSFERASE"/>
    <property type="match status" value="1"/>
</dbReference>
<proteinExistence type="predicted"/>
<comment type="caution">
    <text evidence="1">The sequence shown here is derived from an EMBL/GenBank/DDBJ whole genome shotgun (WGS) entry which is preliminary data.</text>
</comment>
<dbReference type="SUPFAM" id="SSF53756">
    <property type="entry name" value="UDP-Glycosyltransferase/glycogen phosphorylase"/>
    <property type="match status" value="1"/>
</dbReference>
<dbReference type="PANTHER" id="PTHR12526:SF622">
    <property type="entry name" value="GLYCOSYLTRANSFERASE (GROUP I)"/>
    <property type="match status" value="1"/>
</dbReference>
<gene>
    <name evidence="1" type="ORF">BHF71_02800</name>
</gene>
<dbReference type="Pfam" id="PF13692">
    <property type="entry name" value="Glyco_trans_1_4"/>
    <property type="match status" value="1"/>
</dbReference>
<accession>A0A1D2YT58</accession>
<dbReference type="RefSeq" id="WP_069657209.1">
    <property type="nucleotide sequence ID" value="NZ_MIJF01000046.1"/>
</dbReference>
<dbReference type="Gene3D" id="3.40.50.2000">
    <property type="entry name" value="Glycogen Phosphorylase B"/>
    <property type="match status" value="2"/>
</dbReference>
<organism evidence="1 2">
    <name type="scientific">Vulcanibacillus modesticaldus</name>
    <dbReference type="NCBI Taxonomy" id="337097"/>
    <lineage>
        <taxon>Bacteria</taxon>
        <taxon>Bacillati</taxon>
        <taxon>Bacillota</taxon>
        <taxon>Bacilli</taxon>
        <taxon>Bacillales</taxon>
        <taxon>Bacillaceae</taxon>
        <taxon>Vulcanibacillus</taxon>
    </lineage>
</organism>
<dbReference type="STRING" id="337097.BHF71_02800"/>
<dbReference type="AlphaFoldDB" id="A0A1D2YT58"/>
<name>A0A1D2YT58_9BACI</name>
<dbReference type="Proteomes" id="UP000243739">
    <property type="component" value="Unassembled WGS sequence"/>
</dbReference>
<protein>
    <recommendedName>
        <fullName evidence="3">Glycosyl transferase family 1</fullName>
    </recommendedName>
</protein>
<dbReference type="EMBL" id="MIJF01000046">
    <property type="protein sequence ID" value="OEF98873.1"/>
    <property type="molecule type" value="Genomic_DNA"/>
</dbReference>
<evidence type="ECO:0008006" key="3">
    <source>
        <dbReference type="Google" id="ProtNLM"/>
    </source>
</evidence>
<evidence type="ECO:0000313" key="2">
    <source>
        <dbReference type="Proteomes" id="UP000243739"/>
    </source>
</evidence>
<sequence length="340" mass="40126">MAVIIYPPTLDWNWMFQRPQQLMKQFALDGHEVYFCNKTQSSKLFSQALPNLFVVHNNKRFIQEIIPKFKKQRKKIILWFSWPLQSLYVHRYSPDFVIFDFIDNFPEWSKYVKNSVQKADIVITSAKNLQNYIEKNFPKKKSYLISNGCDIKHFQRYKDSPPEKPREYLQHNGPIIGYVGAWAPWVDTNLIKQVAQAFPNALITIIGTEFGRKFNTSSKNIVFLGHKPYQQIPRYLYYCDVCLIPFKINQITSATNPIKMYEYLAAGKPVVSTNIPEARNVPNVFVGKDNNSFIKNISLILNNKIPIDYNRSNNWIKLHSWQMRYYQIKRILSSHRKNLI</sequence>
<reference evidence="1 2" key="1">
    <citation type="submission" date="2016-09" db="EMBL/GenBank/DDBJ databases">
        <title>Draft genome sequence for the type strain of Vulcanibacillus modesticaldus BR, a strictly anaerobic, moderately thermophilic, and nitrate-reducing bacterium from deep sea-hydrothermal vents of the Mid-Atlantic Ridge.</title>
        <authorList>
            <person name="Abin C.A."/>
            <person name="Hollibaugh J.T."/>
        </authorList>
    </citation>
    <scope>NUCLEOTIDE SEQUENCE [LARGE SCALE GENOMIC DNA]</scope>
    <source>
        <strain evidence="1 2">BR</strain>
    </source>
</reference>
<evidence type="ECO:0000313" key="1">
    <source>
        <dbReference type="EMBL" id="OEF98873.1"/>
    </source>
</evidence>
<keyword evidence="2" id="KW-1185">Reference proteome</keyword>